<dbReference type="AlphaFoldDB" id="A0A1Y2T7M7"/>
<organism evidence="1 2">
    <name type="scientific">Symbiobacterium thermophilum</name>
    <dbReference type="NCBI Taxonomy" id="2734"/>
    <lineage>
        <taxon>Bacteria</taxon>
        <taxon>Bacillati</taxon>
        <taxon>Bacillota</taxon>
        <taxon>Clostridia</taxon>
        <taxon>Eubacteriales</taxon>
        <taxon>Symbiobacteriaceae</taxon>
        <taxon>Symbiobacterium</taxon>
    </lineage>
</organism>
<sequence>MKLYGVTDGSVRLSAKEPDRYGILSWAISSFIASVSPVPQPRIATTLSSFTYFLYSSTALGTW</sequence>
<name>A0A1Y2T7M7_SYMTR</name>
<proteinExistence type="predicted"/>
<comment type="caution">
    <text evidence="1">The sequence shown here is derived from an EMBL/GenBank/DDBJ whole genome shotgun (WGS) entry which is preliminary data.</text>
</comment>
<reference evidence="2" key="1">
    <citation type="submission" date="2016-04" db="EMBL/GenBank/DDBJ databases">
        <authorList>
            <person name="Antunes L.P."/>
            <person name="Martins L.F."/>
            <person name="Pereira R.V."/>
            <person name="Thomas A.M."/>
            <person name="Barbosa D."/>
            <person name="Nascimento L."/>
            <person name="Silva G.M."/>
            <person name="Condomitti G.W."/>
            <person name="Digiampietri L.A."/>
            <person name="Lombardi K.C."/>
            <person name="Ramos P.L."/>
            <person name="Quaggio R.B."/>
            <person name="Oliveira J.C."/>
            <person name="Pascon R.C."/>
            <person name="Cruz J.B."/>
            <person name="Silva A.M."/>
            <person name="Setubal J.C."/>
        </authorList>
    </citation>
    <scope>NUCLEOTIDE SEQUENCE [LARGE SCALE GENOMIC DNA]</scope>
</reference>
<evidence type="ECO:0000313" key="1">
    <source>
        <dbReference type="EMBL" id="OTA41215.1"/>
    </source>
</evidence>
<dbReference type="EMBL" id="LWLV01000672">
    <property type="protein sequence ID" value="OTA41215.1"/>
    <property type="molecule type" value="Genomic_DNA"/>
</dbReference>
<protein>
    <submittedName>
        <fullName evidence="1">Uncharacterized protein</fullName>
    </submittedName>
</protein>
<accession>A0A1Y2T7M7</accession>
<gene>
    <name evidence="1" type="ORF">A6D92_08795</name>
</gene>
<evidence type="ECO:0000313" key="2">
    <source>
        <dbReference type="Proteomes" id="UP000194267"/>
    </source>
</evidence>
<dbReference type="Proteomes" id="UP000194267">
    <property type="component" value="Unassembled WGS sequence"/>
</dbReference>